<reference evidence="1" key="1">
    <citation type="submission" date="2020-04" db="EMBL/GenBank/DDBJ databases">
        <title>Global-level population genomics supports evidence of horizontal gene transfer on evolution of Rhizobia in Lentils.</title>
        <authorList>
            <person name="Gai Y."/>
            <person name="Cook D."/>
            <person name="Riely B."/>
        </authorList>
    </citation>
    <scope>NUCLEOTIDE SEQUENCE</scope>
    <source>
        <strain evidence="1">Derici101B</strain>
    </source>
</reference>
<dbReference type="RefSeq" id="WP_222261449.1">
    <property type="nucleotide sequence ID" value="NZ_JAAXEB010000011.1"/>
</dbReference>
<evidence type="ECO:0000313" key="2">
    <source>
        <dbReference type="Proteomes" id="UP000825699"/>
    </source>
</evidence>
<proteinExistence type="predicted"/>
<accession>A0AAJ1A9X7</accession>
<evidence type="ECO:0000313" key="1">
    <source>
        <dbReference type="EMBL" id="MBY5630319.1"/>
    </source>
</evidence>
<name>A0AAJ1A9X7_RHILE</name>
<organism evidence="1 2">
    <name type="scientific">Rhizobium leguminosarum</name>
    <dbReference type="NCBI Taxonomy" id="384"/>
    <lineage>
        <taxon>Bacteria</taxon>
        <taxon>Pseudomonadati</taxon>
        <taxon>Pseudomonadota</taxon>
        <taxon>Alphaproteobacteria</taxon>
        <taxon>Hyphomicrobiales</taxon>
        <taxon>Rhizobiaceae</taxon>
        <taxon>Rhizobium/Agrobacterium group</taxon>
        <taxon>Rhizobium</taxon>
    </lineage>
</organism>
<gene>
    <name evidence="1" type="ORF">HFO42_19725</name>
</gene>
<comment type="caution">
    <text evidence="1">The sequence shown here is derived from an EMBL/GenBank/DDBJ whole genome shotgun (WGS) entry which is preliminary data.</text>
</comment>
<dbReference type="Proteomes" id="UP000825699">
    <property type="component" value="Unassembled WGS sequence"/>
</dbReference>
<protein>
    <submittedName>
        <fullName evidence="1">Uncharacterized protein</fullName>
    </submittedName>
</protein>
<dbReference type="EMBL" id="JAAXEP010000010">
    <property type="protein sequence ID" value="MBY5630319.1"/>
    <property type="molecule type" value="Genomic_DNA"/>
</dbReference>
<dbReference type="AlphaFoldDB" id="A0AAJ1A9X7"/>
<sequence>MTEVLYVVTADIMNREEDGRDQQDGSTVYRSYSSRETWVFPASMPIGEIMTKVNDVGGYVVSVTVTEDRVSAEIAREERIAASRQPRAIQLD</sequence>